<evidence type="ECO:0000256" key="1">
    <source>
        <dbReference type="ARBA" id="ARBA00022801"/>
    </source>
</evidence>
<protein>
    <submittedName>
        <fullName evidence="4">DUF3459 domain-containing protein</fullName>
    </submittedName>
</protein>
<feature type="domain" description="Glycosyl hydrolase family 13 catalytic" evidence="3">
    <location>
        <begin position="10"/>
        <end position="349"/>
    </location>
</feature>
<dbReference type="SMART" id="SM00642">
    <property type="entry name" value="Aamy"/>
    <property type="match status" value="1"/>
</dbReference>
<dbReference type="EMBL" id="JAAEEH010000059">
    <property type="protein sequence ID" value="NDL68771.1"/>
    <property type="molecule type" value="Genomic_DNA"/>
</dbReference>
<dbReference type="GO" id="GO:0005975">
    <property type="term" value="P:carbohydrate metabolic process"/>
    <property type="evidence" value="ECO:0007669"/>
    <property type="project" value="InterPro"/>
</dbReference>
<reference evidence="4 5" key="1">
    <citation type="submission" date="2020-01" db="EMBL/GenBank/DDBJ databases">
        <title>Anaeroalcalibacter tamaniensis gen. nov., sp. nov., moderately halophilic strictly anaerobic fermenter bacterium from mud volcano of Taman peninsula.</title>
        <authorList>
            <person name="Frolova A."/>
            <person name="Merkel A.Y."/>
            <person name="Slobodkin A.I."/>
        </authorList>
    </citation>
    <scope>NUCLEOTIDE SEQUENCE [LARGE SCALE GENOMIC DNA]</scope>
    <source>
        <strain evidence="4 5">F-3ap</strain>
    </source>
</reference>
<dbReference type="InterPro" id="IPR006047">
    <property type="entry name" value="GH13_cat_dom"/>
</dbReference>
<proteinExistence type="predicted"/>
<comment type="caution">
    <text evidence="4">The sequence shown here is derived from an EMBL/GenBank/DDBJ whole genome shotgun (WGS) entry which is preliminary data.</text>
</comment>
<keyword evidence="1" id="KW-0378">Hydrolase</keyword>
<evidence type="ECO:0000313" key="4">
    <source>
        <dbReference type="EMBL" id="NDL68771.1"/>
    </source>
</evidence>
<dbReference type="InterPro" id="IPR013780">
    <property type="entry name" value="Glyco_hydro_b"/>
</dbReference>
<dbReference type="Proteomes" id="UP000461585">
    <property type="component" value="Unassembled WGS sequence"/>
</dbReference>
<dbReference type="PANTHER" id="PTHR10357:SF210">
    <property type="entry name" value="MALTODEXTRIN GLUCOSIDASE"/>
    <property type="match status" value="1"/>
</dbReference>
<sequence>MWAKESLFYQIHPLGFCGAPGENDGNTVGRIRKVLDWIPHWKGLGVDALYFSPVFESDRHGYDTRDYFRVDCRLGTRQDLAEVCGALQGSGIRVVLDGVFNHVGRGFWAFQDVLRHGEGSAWKDWFFLDFSGDNRFGDGFRYEAWEGHEELVRLNPGNPAVVEHLFAAVRMWVEEFGIDGLRLDVAYCMDREFLRRLSSFCRGLKEDFFLVGEMIHGDYREILDGGGLDSCTNYECCKGLHSSLNDLNFFEIAHSLERQAGIYPATELLTFGDNHDVTRVASILKKREHLPLLYGLLFGMPGIPCLYYGSEWGVEGVREEGSDAALRPAFDRPEWNGLTDLLRLLARIRREQKALRHGDYGRVHLSNGQFVLSRRWEGETVLVALNGEDREVFVPLPGHGGAGTDLLTGAAGILEGGVRLGPYGMAYWKLG</sequence>
<dbReference type="SUPFAM" id="SSF51445">
    <property type="entry name" value="(Trans)glycosidases"/>
    <property type="match status" value="1"/>
</dbReference>
<evidence type="ECO:0000313" key="5">
    <source>
        <dbReference type="Proteomes" id="UP000461585"/>
    </source>
</evidence>
<dbReference type="InterPro" id="IPR017853">
    <property type="entry name" value="GH"/>
</dbReference>
<dbReference type="RefSeq" id="WP_162371489.1">
    <property type="nucleotide sequence ID" value="NZ_JAAEEH010000059.1"/>
</dbReference>
<dbReference type="PANTHER" id="PTHR10357">
    <property type="entry name" value="ALPHA-AMYLASE FAMILY MEMBER"/>
    <property type="match status" value="1"/>
</dbReference>
<name>A0A7X5HYB8_9FIRM</name>
<dbReference type="Gene3D" id="3.20.20.80">
    <property type="entry name" value="Glycosidases"/>
    <property type="match status" value="1"/>
</dbReference>
<dbReference type="AlphaFoldDB" id="A0A7X5HYB8"/>
<dbReference type="CDD" id="cd11353">
    <property type="entry name" value="AmyAc_euk_bac_CMD_like"/>
    <property type="match status" value="1"/>
</dbReference>
<evidence type="ECO:0000256" key="2">
    <source>
        <dbReference type="ARBA" id="ARBA00023295"/>
    </source>
</evidence>
<dbReference type="Gene3D" id="2.60.40.1180">
    <property type="entry name" value="Golgi alpha-mannosidase II"/>
    <property type="match status" value="1"/>
</dbReference>
<dbReference type="SUPFAM" id="SSF51011">
    <property type="entry name" value="Glycosyl hydrolase domain"/>
    <property type="match status" value="1"/>
</dbReference>
<evidence type="ECO:0000259" key="3">
    <source>
        <dbReference type="SMART" id="SM00642"/>
    </source>
</evidence>
<dbReference type="GO" id="GO:0016798">
    <property type="term" value="F:hydrolase activity, acting on glycosyl bonds"/>
    <property type="evidence" value="ECO:0007669"/>
    <property type="project" value="UniProtKB-KW"/>
</dbReference>
<dbReference type="Pfam" id="PF00128">
    <property type="entry name" value="Alpha-amylase"/>
    <property type="match status" value="1"/>
</dbReference>
<organism evidence="4 5">
    <name type="scientific">Anaerotalea alkaliphila</name>
    <dbReference type="NCBI Taxonomy" id="2662126"/>
    <lineage>
        <taxon>Bacteria</taxon>
        <taxon>Bacillati</taxon>
        <taxon>Bacillota</taxon>
        <taxon>Clostridia</taxon>
        <taxon>Eubacteriales</taxon>
        <taxon>Anaerotalea</taxon>
    </lineage>
</organism>
<keyword evidence="2" id="KW-0326">Glycosidase</keyword>
<keyword evidence="5" id="KW-1185">Reference proteome</keyword>
<gene>
    <name evidence="4" type="ORF">GXN74_13595</name>
</gene>
<accession>A0A7X5HYB8</accession>